<comment type="catalytic activity">
    <reaction evidence="2">
        <text>6-hydroxymethyl-7,8-dihydropterin + ATP = (7,8-dihydropterin-6-yl)methyl diphosphate + AMP + H(+)</text>
        <dbReference type="Rhea" id="RHEA:11412"/>
        <dbReference type="ChEBI" id="CHEBI:15378"/>
        <dbReference type="ChEBI" id="CHEBI:30616"/>
        <dbReference type="ChEBI" id="CHEBI:44841"/>
        <dbReference type="ChEBI" id="CHEBI:72950"/>
        <dbReference type="ChEBI" id="CHEBI:456215"/>
        <dbReference type="EC" id="2.7.6.3"/>
    </reaction>
</comment>
<keyword evidence="10" id="KW-0418">Kinase</keyword>
<evidence type="ECO:0000256" key="11">
    <source>
        <dbReference type="ARBA" id="ARBA00022840"/>
    </source>
</evidence>
<sequence length="548" mass="55559">MASMASALAGTSSRQLCTAYIALGSNVGDRHGNLLRAYRELRSRGIGNVVTTSGLYQTKPQYVADQPMFLNAALRLDTSLPPALLLRALKDVERDIGRVEGQRWGPRVVDLDILLYGDVQLEDDSEPGRGADTAVPPSPDPPASPLSHLQVPHPRMHEREFVLRPLADIAATARHPALALSVEEMLSNVRRAAGGGGDDVVRVLPLGPPRGSSGGGGGGGSSGSGSGSGGGGGDTPLWDMDGPTRVMGILNVTPDSFSDGGRYYGGGVEAAVAHARAMAADGADIIDIGGESTRPGADDVEEAIELERVVPVVAALRAAGVTTPISVDTRRAAVARGAVRAGADLVNDVSGGAHDGAMLAAVAELGVPYVAMHMRGTPKTMTAMTDYADVVGDVTQALSAASARAEAAGVPRWLQVLDPGLGFAKTAPQSVQLLAGLVRVAAATRCPLLVGPSRKRFVGAVAGGSGGAAGGGGGDSSSGSSSGSGGSSGGNALTLEDRDWGTAGAACAAAERGARIVRVHHVRGVKHALRVVDAVRVAEAAALRRGDQ</sequence>
<evidence type="ECO:0000256" key="9">
    <source>
        <dbReference type="ARBA" id="ARBA00022741"/>
    </source>
</evidence>
<feature type="region of interest" description="Disordered" evidence="15">
    <location>
        <begin position="193"/>
        <end position="241"/>
    </location>
</feature>
<dbReference type="AlphaFoldDB" id="A0A835YYJ5"/>
<keyword evidence="7" id="KW-0808">Transferase</keyword>
<evidence type="ECO:0000256" key="4">
    <source>
        <dbReference type="ARBA" id="ARBA00004763"/>
    </source>
</evidence>
<dbReference type="GO" id="GO:0005524">
    <property type="term" value="F:ATP binding"/>
    <property type="evidence" value="ECO:0007669"/>
    <property type="project" value="UniProtKB-KW"/>
</dbReference>
<dbReference type="Pfam" id="PF00809">
    <property type="entry name" value="Pterin_bind"/>
    <property type="match status" value="1"/>
</dbReference>
<dbReference type="InterPro" id="IPR006390">
    <property type="entry name" value="DHP_synth_dom"/>
</dbReference>
<dbReference type="FunFam" id="3.20.20.20:FF:000006">
    <property type="entry name" value="Dihydropteroate synthase"/>
    <property type="match status" value="1"/>
</dbReference>
<dbReference type="CDD" id="cd00483">
    <property type="entry name" value="HPPK"/>
    <property type="match status" value="1"/>
</dbReference>
<accession>A0A835YYJ5</accession>
<dbReference type="PROSITE" id="PS00792">
    <property type="entry name" value="DHPS_1"/>
    <property type="match status" value="1"/>
</dbReference>
<keyword evidence="14" id="KW-0511">Multifunctional enzyme</keyword>
<evidence type="ECO:0000259" key="16">
    <source>
        <dbReference type="PROSITE" id="PS50972"/>
    </source>
</evidence>
<organism evidence="17 18">
    <name type="scientific">Tribonema minus</name>
    <dbReference type="NCBI Taxonomy" id="303371"/>
    <lineage>
        <taxon>Eukaryota</taxon>
        <taxon>Sar</taxon>
        <taxon>Stramenopiles</taxon>
        <taxon>Ochrophyta</taxon>
        <taxon>PX clade</taxon>
        <taxon>Xanthophyceae</taxon>
        <taxon>Tribonematales</taxon>
        <taxon>Tribonemataceae</taxon>
        <taxon>Tribonema</taxon>
    </lineage>
</organism>
<evidence type="ECO:0000256" key="7">
    <source>
        <dbReference type="ARBA" id="ARBA00022679"/>
    </source>
</evidence>
<comment type="cofactor">
    <cofactor evidence="3">
        <name>Mg(2+)</name>
        <dbReference type="ChEBI" id="CHEBI:18420"/>
    </cofactor>
</comment>
<keyword evidence="12" id="KW-0460">Magnesium</keyword>
<dbReference type="NCBIfam" id="TIGR01496">
    <property type="entry name" value="DHPS"/>
    <property type="match status" value="1"/>
</dbReference>
<evidence type="ECO:0000256" key="3">
    <source>
        <dbReference type="ARBA" id="ARBA00001946"/>
    </source>
</evidence>
<keyword evidence="18" id="KW-1185">Reference proteome</keyword>
<evidence type="ECO:0000256" key="12">
    <source>
        <dbReference type="ARBA" id="ARBA00022842"/>
    </source>
</evidence>
<evidence type="ECO:0000313" key="17">
    <source>
        <dbReference type="EMBL" id="KAG5182407.1"/>
    </source>
</evidence>
<evidence type="ECO:0000256" key="1">
    <source>
        <dbReference type="ARBA" id="ARBA00000012"/>
    </source>
</evidence>
<name>A0A835YYJ5_9STRA</name>
<evidence type="ECO:0000256" key="5">
    <source>
        <dbReference type="ARBA" id="ARBA00005051"/>
    </source>
</evidence>
<dbReference type="InterPro" id="IPR011005">
    <property type="entry name" value="Dihydropteroate_synth-like_sf"/>
</dbReference>
<dbReference type="Gene3D" id="3.30.70.560">
    <property type="entry name" value="7,8-Dihydro-6-hydroxymethylpterin-pyrophosphokinase HPPK"/>
    <property type="match status" value="1"/>
</dbReference>
<dbReference type="InterPro" id="IPR000550">
    <property type="entry name" value="Hppk"/>
</dbReference>
<dbReference type="GO" id="GO:0046872">
    <property type="term" value="F:metal ion binding"/>
    <property type="evidence" value="ECO:0007669"/>
    <property type="project" value="UniProtKB-KW"/>
</dbReference>
<evidence type="ECO:0000256" key="13">
    <source>
        <dbReference type="ARBA" id="ARBA00022909"/>
    </source>
</evidence>
<dbReference type="SUPFAM" id="SSF55083">
    <property type="entry name" value="6-hydroxymethyl-7,8-dihydropterin pyrophosphokinase, HPPK"/>
    <property type="match status" value="1"/>
</dbReference>
<dbReference type="InterPro" id="IPR045031">
    <property type="entry name" value="DHP_synth-like"/>
</dbReference>
<dbReference type="PROSITE" id="PS50972">
    <property type="entry name" value="PTERIN_BINDING"/>
    <property type="match status" value="1"/>
</dbReference>
<dbReference type="SUPFAM" id="SSF51717">
    <property type="entry name" value="Dihydropteroate synthetase-like"/>
    <property type="match status" value="1"/>
</dbReference>
<dbReference type="InterPro" id="IPR000489">
    <property type="entry name" value="Pterin-binding_dom"/>
</dbReference>
<comment type="pathway">
    <text evidence="4">Cofactor biosynthesis; tetrahydrofolate biosynthesis; 7,8-dihydrofolate from 2-amino-4-hydroxy-6-hydroxymethyl-7,8-dihydropteridine diphosphate and 4-aminobenzoate: step 1/2.</text>
</comment>
<feature type="compositionally biased region" description="Gly residues" evidence="15">
    <location>
        <begin position="468"/>
        <end position="489"/>
    </location>
</feature>
<dbReference type="GO" id="GO:0004156">
    <property type="term" value="F:dihydropteroate synthase activity"/>
    <property type="evidence" value="ECO:0007669"/>
    <property type="project" value="UniProtKB-EC"/>
</dbReference>
<evidence type="ECO:0000256" key="2">
    <source>
        <dbReference type="ARBA" id="ARBA00000198"/>
    </source>
</evidence>
<proteinExistence type="inferred from homology"/>
<dbReference type="PANTHER" id="PTHR20941">
    <property type="entry name" value="FOLATE SYNTHESIS PROTEINS"/>
    <property type="match status" value="1"/>
</dbReference>
<dbReference type="PROSITE" id="PS00793">
    <property type="entry name" value="DHPS_2"/>
    <property type="match status" value="1"/>
</dbReference>
<keyword evidence="13" id="KW-0289">Folate biosynthesis</keyword>
<reference evidence="17" key="1">
    <citation type="submission" date="2021-02" db="EMBL/GenBank/DDBJ databases">
        <title>First Annotated Genome of the Yellow-green Alga Tribonema minus.</title>
        <authorList>
            <person name="Mahan K.M."/>
        </authorList>
    </citation>
    <scope>NUCLEOTIDE SEQUENCE</scope>
    <source>
        <strain evidence="17">UTEX B ZZ1240</strain>
    </source>
</reference>
<keyword evidence="11" id="KW-0067">ATP-binding</keyword>
<feature type="domain" description="Pterin-binding" evidence="16">
    <location>
        <begin position="244"/>
        <end position="530"/>
    </location>
</feature>
<dbReference type="GO" id="GO:0003848">
    <property type="term" value="F:2-amino-4-hydroxy-6-hydroxymethyldihydropteridine diphosphokinase activity"/>
    <property type="evidence" value="ECO:0007669"/>
    <property type="project" value="UniProtKB-EC"/>
</dbReference>
<feature type="region of interest" description="Disordered" evidence="15">
    <location>
        <begin position="122"/>
        <end position="150"/>
    </location>
</feature>
<dbReference type="InterPro" id="IPR035907">
    <property type="entry name" value="Hppk_sf"/>
</dbReference>
<evidence type="ECO:0000256" key="14">
    <source>
        <dbReference type="ARBA" id="ARBA00023268"/>
    </source>
</evidence>
<feature type="compositionally biased region" description="Gly residues" evidence="15">
    <location>
        <begin position="212"/>
        <end position="234"/>
    </location>
</feature>
<evidence type="ECO:0000256" key="15">
    <source>
        <dbReference type="SAM" id="MobiDB-lite"/>
    </source>
</evidence>
<dbReference type="Gene3D" id="3.20.20.20">
    <property type="entry name" value="Dihydropteroate synthase-like"/>
    <property type="match status" value="1"/>
</dbReference>
<dbReference type="Proteomes" id="UP000664859">
    <property type="component" value="Unassembled WGS sequence"/>
</dbReference>
<dbReference type="GO" id="GO:0016301">
    <property type="term" value="F:kinase activity"/>
    <property type="evidence" value="ECO:0007669"/>
    <property type="project" value="UniProtKB-KW"/>
</dbReference>
<dbReference type="Pfam" id="PF01288">
    <property type="entry name" value="HPPK"/>
    <property type="match status" value="1"/>
</dbReference>
<gene>
    <name evidence="17" type="ORF">JKP88DRAFT_318962</name>
</gene>
<dbReference type="PANTHER" id="PTHR20941:SF1">
    <property type="entry name" value="FOLIC ACID SYNTHESIS PROTEIN FOL1"/>
    <property type="match status" value="1"/>
</dbReference>
<keyword evidence="9" id="KW-0547">Nucleotide-binding</keyword>
<dbReference type="GO" id="GO:0046654">
    <property type="term" value="P:tetrahydrofolate biosynthetic process"/>
    <property type="evidence" value="ECO:0007669"/>
    <property type="project" value="UniProtKB-UniPathway"/>
</dbReference>
<protein>
    <submittedName>
        <fullName evidence="17">Dihydropteroate synthase-like protein</fullName>
    </submittedName>
</protein>
<evidence type="ECO:0000256" key="10">
    <source>
        <dbReference type="ARBA" id="ARBA00022777"/>
    </source>
</evidence>
<feature type="region of interest" description="Disordered" evidence="15">
    <location>
        <begin position="468"/>
        <end position="493"/>
    </location>
</feature>
<comment type="pathway">
    <text evidence="5">Cofactor biosynthesis; tetrahydrofolate biosynthesis; 2-amino-4-hydroxy-6-hydroxymethyl-7,8-dihydropteridine diphosphate from 7,8-dihydroneopterin triphosphate: step 4/4.</text>
</comment>
<dbReference type="NCBIfam" id="TIGR01498">
    <property type="entry name" value="folK"/>
    <property type="match status" value="1"/>
</dbReference>
<evidence type="ECO:0000256" key="8">
    <source>
        <dbReference type="ARBA" id="ARBA00022723"/>
    </source>
</evidence>
<dbReference type="EMBL" id="JAFCMP010000246">
    <property type="protein sequence ID" value="KAG5182407.1"/>
    <property type="molecule type" value="Genomic_DNA"/>
</dbReference>
<dbReference type="GO" id="GO:0046656">
    <property type="term" value="P:folic acid biosynthetic process"/>
    <property type="evidence" value="ECO:0007669"/>
    <property type="project" value="UniProtKB-KW"/>
</dbReference>
<dbReference type="PROSITE" id="PS00794">
    <property type="entry name" value="HPPK"/>
    <property type="match status" value="1"/>
</dbReference>
<comment type="similarity">
    <text evidence="6">In the C-terminal section; belongs to the DHPS family.</text>
</comment>
<comment type="catalytic activity">
    <reaction evidence="1">
        <text>(7,8-dihydropterin-6-yl)methyl diphosphate + 4-aminobenzoate = 7,8-dihydropteroate + diphosphate</text>
        <dbReference type="Rhea" id="RHEA:19949"/>
        <dbReference type="ChEBI" id="CHEBI:17836"/>
        <dbReference type="ChEBI" id="CHEBI:17839"/>
        <dbReference type="ChEBI" id="CHEBI:33019"/>
        <dbReference type="ChEBI" id="CHEBI:72950"/>
        <dbReference type="EC" id="2.5.1.15"/>
    </reaction>
</comment>
<evidence type="ECO:0000313" key="18">
    <source>
        <dbReference type="Proteomes" id="UP000664859"/>
    </source>
</evidence>
<keyword evidence="8" id="KW-0479">Metal-binding</keyword>
<dbReference type="OrthoDB" id="615426at2759"/>
<evidence type="ECO:0000256" key="6">
    <source>
        <dbReference type="ARBA" id="ARBA00009951"/>
    </source>
</evidence>
<comment type="caution">
    <text evidence="17">The sequence shown here is derived from an EMBL/GenBank/DDBJ whole genome shotgun (WGS) entry which is preliminary data.</text>
</comment>
<dbReference type="UniPathway" id="UPA00077">
    <property type="reaction ID" value="UER00155"/>
</dbReference>